<sequence length="1467" mass="166418">MSWLSEVFTAISANFGAYPGAAMQALADADAGSFIEQFREKFNALLAQLSLLALELKQALMDRLLPMVEQLRPIWQDPLWQALALILLAVLALLLVLWLLKSGNQLLQYLFALIVAGIKTLFAWLVAPFRLLSQWLGKFKQAKRKKFRWQWLHLGQVRRAVNAMKYLTTKRDWRYNMPWFLLIGEQGSGKTALIKAVTRGRRAQLQPREKKLKDPGSGWHFFDHAVVIDQDNKSPGNSDGLDDALDQETPAFHEAELSPQQRNKRFSYLIELLHWYRPERPVDGIILTVSAKSLMKCREPATLLALGEDLFQQLWQVQKQTGFVLPVYLVVTQCDGIEGFDAFWQAQPLQRRDEMIGWSNPYRLDHAFSKDWLKEAFHQVLENLQAAQLQVAASGQEIGDIDRFMLFRHNFCGLFKPLKAVISSAFARNSFQEALPLRGIYFTGALKNKVSFVNDVVNRKVFAEKHLAFPLEQRYFSTQKTLRRFQLGSMAAAVLLTLLMTFDGIRLNFYTEVVQGKLRALVSARQDCTGEGLDTYRMLSDLTQISERPLLMSLPLSWLHIQAHKEQKLVANELFQKTLFVSLECRLKIRAQTLGLETEKKDAEQNYQGAIEDIKTFSHLLQQYQLNREHFLALAEPINNPRGVGKKLKTLLNYLYDRPVPEAVDTDASLLTGALVLLNYNVDWDEDNQSLISQDKLLSHLDYLTENLHTELAEYTQDVPLVKLQLISEKIQLLPADKALPPSRLVENIDEFQRWLARTQKDWLSATAFTSPCGDVYQLMGRLRQELVAVGFDKKRLAAMVDRFSEKHCDREVRHKLAALNIPPFGALFTTNDQGRLSFSPAIEGLAEQIAAAKALAYVKTGYNAVSDSAEPVVAWEESTLQELLNNLLSYQDFLSRFSQEQKPFFSNALNRRLQRVTERLLSEAMVRPYEQTPAGYLIADQATATESSLGKSVASFKGVSGLLLQINSLLKQLGDSGNAIRLQQASHTFVLEQLEQLEKLVAENQLYTPVLTPRWDSRDFARILFNLDTDKQIISYLTNQRQRLSYLAYNYAEPLIGFLQNSSGLSDKLAQRWFYTLSDLGRYQRNEPDNQALALENFVSETLAGLTASNCYDKTAFDHQAANTGWFVTRRIQLQRQVSVQCLDAGDKEVINRYLAIRDRFNQQLAGRFPFSPVDKAGIRDVSSKQLQRFFNYYRQASKNLLADMNTLDSLQQTKSTTGPDSTPTTAKDGKTSGGRAKSAQKAKKRTSTEPLPASWREFISQMNTVSDFFSQSWNSKQKQWQVPLTIEFSALPQYAKGSDQIIDWRLQSGKQQASFPNGENLLLWQVGEPLSLDLRWATGSAFKPLMPALSGDLDSRVNPPLRVDQSQLSASFNSQGNWGLFEWLARYTSKGMNGLKASRQDETLLAFQVPVQLKTAPEPGKQTQKQAYLSRSNLLVWVEVTDKQGDAKKLPLPGVLPAYAPGFND</sequence>
<name>A0ABY7V7P2_9GAMM</name>
<feature type="transmembrane region" description="Helical" evidence="2">
    <location>
        <begin position="106"/>
        <end position="127"/>
    </location>
</feature>
<feature type="compositionally biased region" description="Polar residues" evidence="1">
    <location>
        <begin position="1213"/>
        <end position="1227"/>
    </location>
</feature>
<dbReference type="InterPro" id="IPR053156">
    <property type="entry name" value="T6SS_TssM-like"/>
</dbReference>
<gene>
    <name evidence="4" type="ORF">H3N35_13645</name>
</gene>
<dbReference type="InterPro" id="IPR027417">
    <property type="entry name" value="P-loop_NTPase"/>
</dbReference>
<protein>
    <recommendedName>
        <fullName evidence="3">Type VI secretion system component TssM1 N-terminal domain-containing protein</fullName>
    </recommendedName>
</protein>
<dbReference type="PANTHER" id="PTHR36153:SF1">
    <property type="entry name" value="TYPE VI SECRETION SYSTEM COMPONENT TSSM1"/>
    <property type="match status" value="1"/>
</dbReference>
<evidence type="ECO:0000313" key="5">
    <source>
        <dbReference type="Proteomes" id="UP001215231"/>
    </source>
</evidence>
<dbReference type="Proteomes" id="UP001215231">
    <property type="component" value="Chromosome"/>
</dbReference>
<dbReference type="PANTHER" id="PTHR36153">
    <property type="entry name" value="INNER MEMBRANE PROTEIN-RELATED"/>
    <property type="match status" value="1"/>
</dbReference>
<dbReference type="RefSeq" id="WP_274049305.1">
    <property type="nucleotide sequence ID" value="NZ_CP059693.1"/>
</dbReference>
<feature type="region of interest" description="Disordered" evidence="1">
    <location>
        <begin position="1213"/>
        <end position="1252"/>
    </location>
</feature>
<feature type="domain" description="Type VI secretion system component TssM1 N-terminal" evidence="3">
    <location>
        <begin position="261"/>
        <end position="447"/>
    </location>
</feature>
<dbReference type="SUPFAM" id="SSF52540">
    <property type="entry name" value="P-loop containing nucleoside triphosphate hydrolases"/>
    <property type="match status" value="1"/>
</dbReference>
<organism evidence="4 5">
    <name type="scientific">Thalassomonas haliotis</name>
    <dbReference type="NCBI Taxonomy" id="485448"/>
    <lineage>
        <taxon>Bacteria</taxon>
        <taxon>Pseudomonadati</taxon>
        <taxon>Pseudomonadota</taxon>
        <taxon>Gammaproteobacteria</taxon>
        <taxon>Alteromonadales</taxon>
        <taxon>Colwelliaceae</taxon>
        <taxon>Thalassomonas</taxon>
    </lineage>
</organism>
<reference evidence="4 5" key="1">
    <citation type="journal article" date="2022" name="Mar. Drugs">
        <title>Bioassay-Guided Fractionation Leads to the Detection of Cholic Acid Generated by the Rare Thalassomonas sp.</title>
        <authorList>
            <person name="Pheiffer F."/>
            <person name="Schneider Y.K."/>
            <person name="Hansen E.H."/>
            <person name="Andersen J.H."/>
            <person name="Isaksson J."/>
            <person name="Busche T."/>
            <person name="R C."/>
            <person name="Kalinowski J."/>
            <person name="Zyl L.V."/>
            <person name="Trindade M."/>
        </authorList>
    </citation>
    <scope>NUCLEOTIDE SEQUENCE [LARGE SCALE GENOMIC DNA]</scope>
    <source>
        <strain evidence="4 5">A5K-61T</strain>
    </source>
</reference>
<feature type="transmembrane region" description="Helical" evidence="2">
    <location>
        <begin position="79"/>
        <end position="100"/>
    </location>
</feature>
<keyword evidence="2" id="KW-0472">Membrane</keyword>
<keyword evidence="2" id="KW-0812">Transmembrane</keyword>
<dbReference type="Pfam" id="PF14331">
    <property type="entry name" value="IcmF-related_N"/>
    <property type="match status" value="1"/>
</dbReference>
<evidence type="ECO:0000313" key="4">
    <source>
        <dbReference type="EMBL" id="WDE09381.1"/>
    </source>
</evidence>
<proteinExistence type="predicted"/>
<keyword evidence="2" id="KW-1133">Transmembrane helix</keyword>
<evidence type="ECO:0000256" key="1">
    <source>
        <dbReference type="SAM" id="MobiDB-lite"/>
    </source>
</evidence>
<keyword evidence="5" id="KW-1185">Reference proteome</keyword>
<evidence type="ECO:0000256" key="2">
    <source>
        <dbReference type="SAM" id="Phobius"/>
    </source>
</evidence>
<evidence type="ECO:0000259" key="3">
    <source>
        <dbReference type="Pfam" id="PF14331"/>
    </source>
</evidence>
<dbReference type="InterPro" id="IPR025743">
    <property type="entry name" value="TssM1_N"/>
</dbReference>
<dbReference type="EMBL" id="CP059693">
    <property type="protein sequence ID" value="WDE09381.1"/>
    <property type="molecule type" value="Genomic_DNA"/>
</dbReference>
<accession>A0ABY7V7P2</accession>